<gene>
    <name evidence="8" type="ORF">DesfrDRAFT_0022</name>
</gene>
<feature type="binding site" evidence="7">
    <location>
        <position position="114"/>
    </location>
    <ligand>
        <name>Mg(2+)</name>
        <dbReference type="ChEBI" id="CHEBI:18420"/>
    </ligand>
</feature>
<dbReference type="SFLD" id="SFLDG01136">
    <property type="entry name" value="C1.6:_Phosphoserine_Phosphatas"/>
    <property type="match status" value="1"/>
</dbReference>
<evidence type="ECO:0000313" key="8">
    <source>
        <dbReference type="EMBL" id="EFL52974.1"/>
    </source>
</evidence>
<keyword evidence="6 7" id="KW-0460">Magnesium</keyword>
<dbReference type="InterPro" id="IPR050793">
    <property type="entry name" value="CMP-NeuNAc_synthase"/>
</dbReference>
<dbReference type="eggNOG" id="COG1778">
    <property type="taxonomic scope" value="Bacteria"/>
</dbReference>
<dbReference type="FunFam" id="3.40.50.1000:FF:000029">
    <property type="entry name" value="3-deoxy-D-manno-octulosonate 8-phosphate phosphatase KdsC"/>
    <property type="match status" value="1"/>
</dbReference>
<comment type="subunit">
    <text evidence="3">Homotetramer.</text>
</comment>
<dbReference type="PANTHER" id="PTHR21485">
    <property type="entry name" value="HAD SUPERFAMILY MEMBERS CMAS AND KDSC"/>
    <property type="match status" value="1"/>
</dbReference>
<dbReference type="SFLD" id="SFLDS00003">
    <property type="entry name" value="Haloacid_Dehalogenase"/>
    <property type="match status" value="1"/>
</dbReference>
<dbReference type="GO" id="GO:0046872">
    <property type="term" value="F:metal ion binding"/>
    <property type="evidence" value="ECO:0007669"/>
    <property type="project" value="UniProtKB-KW"/>
</dbReference>
<dbReference type="Proteomes" id="UP000006250">
    <property type="component" value="Unassembled WGS sequence"/>
</dbReference>
<dbReference type="InterPro" id="IPR036412">
    <property type="entry name" value="HAD-like_sf"/>
</dbReference>
<dbReference type="AlphaFoldDB" id="E1JQX3"/>
<protein>
    <submittedName>
        <fullName evidence="8">3-deoxy-D-manno-octulosonate 8-phosphate phosphatase, YrbI family</fullName>
        <ecNumber evidence="8">3.1.3.45</ecNumber>
    </submittedName>
</protein>
<dbReference type="Gene3D" id="3.40.50.1000">
    <property type="entry name" value="HAD superfamily/HAD-like"/>
    <property type="match status" value="1"/>
</dbReference>
<dbReference type="GO" id="GO:0019143">
    <property type="term" value="F:3-deoxy-manno-octulosonate-8-phosphatase activity"/>
    <property type="evidence" value="ECO:0007669"/>
    <property type="project" value="UniProtKB-EC"/>
</dbReference>
<feature type="binding site" evidence="7">
    <location>
        <position position="21"/>
    </location>
    <ligand>
        <name>Mg(2+)</name>
        <dbReference type="ChEBI" id="CHEBI:18420"/>
    </ligand>
</feature>
<reference evidence="8 9" key="1">
    <citation type="submission" date="2010-08" db="EMBL/GenBank/DDBJ databases">
        <title>The draft genome of Desulfovibrio fructosovorans JJ.</title>
        <authorList>
            <consortium name="US DOE Joint Genome Institute (JGI-PGF)"/>
            <person name="Lucas S."/>
            <person name="Copeland A."/>
            <person name="Lapidus A."/>
            <person name="Cheng J.-F."/>
            <person name="Bruce D."/>
            <person name="Goodwin L."/>
            <person name="Pitluck S."/>
            <person name="Land M.L."/>
            <person name="Hauser L."/>
            <person name="Chang Y.-J."/>
            <person name="Jeffries C."/>
            <person name="Wall J.D."/>
            <person name="Stahl D.A."/>
            <person name="Arkin A.P."/>
            <person name="Dehal P."/>
            <person name="Stolyar S.M."/>
            <person name="Hazen T.C."/>
            <person name="Woyke T.J."/>
        </authorList>
    </citation>
    <scope>NUCLEOTIDE SEQUENCE [LARGE SCALE GENOMIC DNA]</scope>
    <source>
        <strain evidence="8 9">JJ</strain>
    </source>
</reference>
<comment type="caution">
    <text evidence="8">The sequence shown here is derived from an EMBL/GenBank/DDBJ whole genome shotgun (WGS) entry which is preliminary data.</text>
</comment>
<evidence type="ECO:0000256" key="6">
    <source>
        <dbReference type="ARBA" id="ARBA00022842"/>
    </source>
</evidence>
<proteinExistence type="inferred from homology"/>
<dbReference type="RefSeq" id="WP_005989927.1">
    <property type="nucleotide sequence ID" value="NZ_AECZ01000001.1"/>
</dbReference>
<evidence type="ECO:0000256" key="4">
    <source>
        <dbReference type="ARBA" id="ARBA00022723"/>
    </source>
</evidence>
<comment type="similarity">
    <text evidence="2">Belongs to the KdsC family.</text>
</comment>
<evidence type="ECO:0000256" key="3">
    <source>
        <dbReference type="ARBA" id="ARBA00011881"/>
    </source>
</evidence>
<keyword evidence="5 8" id="KW-0378">Hydrolase</keyword>
<keyword evidence="4 7" id="KW-0479">Metal-binding</keyword>
<feature type="binding site" evidence="7">
    <location>
        <position position="23"/>
    </location>
    <ligand>
        <name>substrate</name>
    </ligand>
</feature>
<dbReference type="InterPro" id="IPR023214">
    <property type="entry name" value="HAD_sf"/>
</dbReference>
<name>E1JQX3_SOLFR</name>
<dbReference type="EC" id="3.1.3.45" evidence="8"/>
<dbReference type="STRING" id="596151.DesfrDRAFT_0022"/>
<evidence type="ECO:0000256" key="2">
    <source>
        <dbReference type="ARBA" id="ARBA00005893"/>
    </source>
</evidence>
<dbReference type="InterPro" id="IPR010023">
    <property type="entry name" value="KdsC_fam"/>
</dbReference>
<evidence type="ECO:0000256" key="7">
    <source>
        <dbReference type="PIRSR" id="PIRSR006118-2"/>
    </source>
</evidence>
<evidence type="ECO:0000256" key="5">
    <source>
        <dbReference type="ARBA" id="ARBA00022801"/>
    </source>
</evidence>
<keyword evidence="9" id="KW-1185">Reference proteome</keyword>
<dbReference type="GO" id="GO:0008781">
    <property type="term" value="F:N-acylneuraminate cytidylyltransferase activity"/>
    <property type="evidence" value="ECO:0007669"/>
    <property type="project" value="TreeGrafter"/>
</dbReference>
<sequence length="180" mass="19102">MTHDATLAAARAKDIALLVLDVDGVLTDGGLYVDGRGEIAKRFHAQDGLGVKAAQIAGVAVAVISGLDSPAVAARIKELGIAEYHPGHYRKVPILRAIWERTGITPQRTAYLGDDWVDAGPMGIVGLPMAVADAQPEILDLALWVTSRGGGQGAVREAIRFILNASGHLAAAYDWFLRER</sequence>
<evidence type="ECO:0000256" key="1">
    <source>
        <dbReference type="ARBA" id="ARBA00001946"/>
    </source>
</evidence>
<dbReference type="PANTHER" id="PTHR21485:SF3">
    <property type="entry name" value="N-ACYLNEURAMINATE CYTIDYLYLTRANSFERASE"/>
    <property type="match status" value="1"/>
</dbReference>
<organism evidence="8 9">
    <name type="scientific">Solidesulfovibrio fructosivorans JJ]</name>
    <dbReference type="NCBI Taxonomy" id="596151"/>
    <lineage>
        <taxon>Bacteria</taxon>
        <taxon>Pseudomonadati</taxon>
        <taxon>Thermodesulfobacteriota</taxon>
        <taxon>Desulfovibrionia</taxon>
        <taxon>Desulfovibrionales</taxon>
        <taxon>Desulfovibrionaceae</taxon>
        <taxon>Solidesulfovibrio</taxon>
    </lineage>
</organism>
<dbReference type="SFLD" id="SFLDG01138">
    <property type="entry name" value="C1.6.2:_Deoxy-d-mannose-octulo"/>
    <property type="match status" value="1"/>
</dbReference>
<dbReference type="SUPFAM" id="SSF56784">
    <property type="entry name" value="HAD-like"/>
    <property type="match status" value="1"/>
</dbReference>
<dbReference type="PIRSF" id="PIRSF006118">
    <property type="entry name" value="KDO8-P_Ptase"/>
    <property type="match status" value="1"/>
</dbReference>
<accession>E1JQX3</accession>
<dbReference type="NCBIfam" id="TIGR01670">
    <property type="entry name" value="KdsC-phosphatas"/>
    <property type="match status" value="1"/>
</dbReference>
<comment type="cofactor">
    <cofactor evidence="1 7">
        <name>Mg(2+)</name>
        <dbReference type="ChEBI" id="CHEBI:18420"/>
    </cofactor>
</comment>
<dbReference type="OrthoDB" id="9805604at2"/>
<dbReference type="EMBL" id="AECZ01000001">
    <property type="protein sequence ID" value="EFL52974.1"/>
    <property type="molecule type" value="Genomic_DNA"/>
</dbReference>
<evidence type="ECO:0000313" key="9">
    <source>
        <dbReference type="Proteomes" id="UP000006250"/>
    </source>
</evidence>